<keyword evidence="5 12" id="KW-0819">tRNA processing</keyword>
<dbReference type="STRING" id="34508.A0A4U5LVT2"/>
<evidence type="ECO:0000256" key="1">
    <source>
        <dbReference type="ARBA" id="ARBA00005265"/>
    </source>
</evidence>
<evidence type="ECO:0000313" key="16">
    <source>
        <dbReference type="Proteomes" id="UP000298663"/>
    </source>
</evidence>
<proteinExistence type="inferred from homology"/>
<dbReference type="AlphaFoldDB" id="A0A4U5LVT2"/>
<comment type="similarity">
    <text evidence="1 12">Belongs to the methyltransferase TRM13 family.</text>
</comment>
<dbReference type="InterPro" id="IPR039044">
    <property type="entry name" value="Trm13"/>
</dbReference>
<gene>
    <name evidence="15" type="ORF">L596_027547</name>
</gene>
<evidence type="ECO:0000259" key="14">
    <source>
        <dbReference type="PROSITE" id="PS51800"/>
    </source>
</evidence>
<dbReference type="InterPro" id="IPR021721">
    <property type="entry name" value="Znf_CCCH-type_TRM13"/>
</dbReference>
<keyword evidence="8 12" id="KW-0862">Zinc</keyword>
<dbReference type="PANTHER" id="PTHR12998">
    <property type="entry name" value="TRNA:M(4)X MODIFICATION ENZYME TRM13 HOMOLOG"/>
    <property type="match status" value="1"/>
</dbReference>
<dbReference type="GO" id="GO:0106050">
    <property type="term" value="F:tRNA 2'-O-methyltransferase activity"/>
    <property type="evidence" value="ECO:0007669"/>
    <property type="project" value="UniProtKB-UniRule"/>
</dbReference>
<evidence type="ECO:0000256" key="4">
    <source>
        <dbReference type="ARBA" id="ARBA00022691"/>
    </source>
</evidence>
<evidence type="ECO:0000256" key="13">
    <source>
        <dbReference type="SAM" id="MobiDB-lite"/>
    </source>
</evidence>
<evidence type="ECO:0000256" key="5">
    <source>
        <dbReference type="ARBA" id="ARBA00022694"/>
    </source>
</evidence>
<keyword evidence="4 12" id="KW-0949">S-adenosyl-L-methionine</keyword>
<dbReference type="GO" id="GO:0030488">
    <property type="term" value="P:tRNA methylation"/>
    <property type="evidence" value="ECO:0007669"/>
    <property type="project" value="InterPro"/>
</dbReference>
<evidence type="ECO:0000256" key="11">
    <source>
        <dbReference type="ARBA" id="ARBA00049393"/>
    </source>
</evidence>
<dbReference type="PANTHER" id="PTHR12998:SF0">
    <property type="entry name" value="TRNA:M(4)X MODIFICATION ENZYME TRM13 HOMOLOG"/>
    <property type="match status" value="1"/>
</dbReference>
<evidence type="ECO:0000256" key="2">
    <source>
        <dbReference type="ARBA" id="ARBA00022603"/>
    </source>
</evidence>
<dbReference type="Pfam" id="PF05206">
    <property type="entry name" value="TRM13"/>
    <property type="match status" value="1"/>
</dbReference>
<feature type="region of interest" description="Disordered" evidence="13">
    <location>
        <begin position="327"/>
        <end position="346"/>
    </location>
</feature>
<evidence type="ECO:0000256" key="10">
    <source>
        <dbReference type="ARBA" id="ARBA00048635"/>
    </source>
</evidence>
<keyword evidence="16" id="KW-1185">Reference proteome</keyword>
<evidence type="ECO:0000313" key="15">
    <source>
        <dbReference type="EMBL" id="TKR60274.1"/>
    </source>
</evidence>
<keyword evidence="7 12" id="KW-0863">Zinc-finger</keyword>
<dbReference type="Proteomes" id="UP000298663">
    <property type="component" value="Unassembled WGS sequence"/>
</dbReference>
<dbReference type="Pfam" id="PF11722">
    <property type="entry name" value="zf-TRM13_CCCH"/>
    <property type="match status" value="1"/>
</dbReference>
<comment type="caution">
    <text evidence="15">The sequence shown here is derived from an EMBL/GenBank/DDBJ whole genome shotgun (WGS) entry which is preliminary data.</text>
</comment>
<name>A0A4U5LVT2_STECR</name>
<evidence type="ECO:0000256" key="7">
    <source>
        <dbReference type="ARBA" id="ARBA00022771"/>
    </source>
</evidence>
<accession>A0A4U5LVT2</accession>
<dbReference type="OrthoDB" id="258806at2759"/>
<feature type="domain" description="CHHC U11-48K-type" evidence="14">
    <location>
        <begin position="46"/>
        <end position="73"/>
    </location>
</feature>
<organism evidence="15 16">
    <name type="scientific">Steinernema carpocapsae</name>
    <name type="common">Entomopathogenic nematode</name>
    <dbReference type="NCBI Taxonomy" id="34508"/>
    <lineage>
        <taxon>Eukaryota</taxon>
        <taxon>Metazoa</taxon>
        <taxon>Ecdysozoa</taxon>
        <taxon>Nematoda</taxon>
        <taxon>Chromadorea</taxon>
        <taxon>Rhabditida</taxon>
        <taxon>Tylenchina</taxon>
        <taxon>Panagrolaimomorpha</taxon>
        <taxon>Strongyloidoidea</taxon>
        <taxon>Steinernematidae</taxon>
        <taxon>Steinernema</taxon>
    </lineage>
</organism>
<keyword evidence="3 12" id="KW-0808">Transferase</keyword>
<dbReference type="InterPro" id="IPR022776">
    <property type="entry name" value="TRM13/UPF0224_CHHC_Znf_dom"/>
</dbReference>
<keyword evidence="6 12" id="KW-0479">Metal-binding</keyword>
<reference evidence="15 16" key="1">
    <citation type="journal article" date="2015" name="Genome Biol.">
        <title>Comparative genomics of Steinernema reveals deeply conserved gene regulatory networks.</title>
        <authorList>
            <person name="Dillman A.R."/>
            <person name="Macchietto M."/>
            <person name="Porter C.F."/>
            <person name="Rogers A."/>
            <person name="Williams B."/>
            <person name="Antoshechkin I."/>
            <person name="Lee M.M."/>
            <person name="Goodwin Z."/>
            <person name="Lu X."/>
            <person name="Lewis E.E."/>
            <person name="Goodrich-Blair H."/>
            <person name="Stock S.P."/>
            <person name="Adams B.J."/>
            <person name="Sternberg P.W."/>
            <person name="Mortazavi A."/>
        </authorList>
    </citation>
    <scope>NUCLEOTIDE SEQUENCE [LARGE SCALE GENOMIC DNA]</scope>
    <source>
        <strain evidence="15 16">ALL</strain>
    </source>
</reference>
<comment type="catalytic activity">
    <reaction evidence="10 12">
        <text>cytidine(4) in tRNA(Gly)(GCC) + S-adenosyl-L-methionine = 2'-O-methylcytidine(4) in tRNA(Gly)(GCC) + S-adenosyl-L-homocysteine + H(+)</text>
        <dbReference type="Rhea" id="RHEA:43192"/>
        <dbReference type="Rhea" id="RHEA-COMP:10399"/>
        <dbReference type="Rhea" id="RHEA-COMP:10400"/>
        <dbReference type="ChEBI" id="CHEBI:15378"/>
        <dbReference type="ChEBI" id="CHEBI:57856"/>
        <dbReference type="ChEBI" id="CHEBI:59789"/>
        <dbReference type="ChEBI" id="CHEBI:74495"/>
        <dbReference type="ChEBI" id="CHEBI:82748"/>
        <dbReference type="EC" id="2.1.1.225"/>
    </reaction>
</comment>
<dbReference type="EC" id="2.1.1.225" evidence="12"/>
<evidence type="ECO:0000256" key="6">
    <source>
        <dbReference type="ARBA" id="ARBA00022723"/>
    </source>
</evidence>
<evidence type="ECO:0000256" key="9">
    <source>
        <dbReference type="ARBA" id="ARBA00048165"/>
    </source>
</evidence>
<feature type="compositionally biased region" description="Basic and acidic residues" evidence="13">
    <location>
        <begin position="327"/>
        <end position="337"/>
    </location>
</feature>
<sequence length="396" mass="44091">MGAGDEEASRCSYVLPKKKRKCRMMAKSGKLFCGEHAIHDSNESDRIPCPNDAKHTVARSELETHLASRCNARISADPWIKENVNVTAVKNEVDDGDFRPSDEELAEVIDLVKKGIDSIDKTVEKRILEADLVEKQLKEAEGTINAAHVKHLRQISSIIGNLQADDLLKDDETHGIFELGAGKAQLAYWMAKTAPKCQFLLIDRMGARNKWDNKAIRENASLKMNRLRCSIEHLDLSKVDSLKGVERIVSVCKHFCGTATDGGIRCLVNAVKNGFEMAGFALAPCCHHKSTFAEYCGLEFLKSLGIASSRQFAALRHLATWATCGMKKSDPSDRLEQDPNELTPEQKEELGVKAKTILEVGRARYLETIGYEVNVYRYVDAECSPENLLIIGKKRC</sequence>
<dbReference type="Pfam" id="PF05253">
    <property type="entry name" value="zf-U11-48K"/>
    <property type="match status" value="1"/>
</dbReference>
<dbReference type="InterPro" id="IPR007871">
    <property type="entry name" value="Methyltransferase_TRM13"/>
</dbReference>
<comment type="catalytic activity">
    <reaction evidence="11 12">
        <text>adenosine(4) in tRNA(His) + S-adenosyl-L-methionine = 2'-O-methyladenosine(4) in tRNA(His) + S-adenosyl-L-homocysteine + H(+)</text>
        <dbReference type="Rhea" id="RHEA:43196"/>
        <dbReference type="Rhea" id="RHEA-COMP:10401"/>
        <dbReference type="Rhea" id="RHEA-COMP:10402"/>
        <dbReference type="ChEBI" id="CHEBI:15378"/>
        <dbReference type="ChEBI" id="CHEBI:57856"/>
        <dbReference type="ChEBI" id="CHEBI:59789"/>
        <dbReference type="ChEBI" id="CHEBI:74411"/>
        <dbReference type="ChEBI" id="CHEBI:74477"/>
        <dbReference type="EC" id="2.1.1.225"/>
    </reaction>
</comment>
<comment type="function">
    <text evidence="12">tRNA methylase which 2'-O-methylates cytidine(4) in tRNA(Pro) and tRNA(Gly)(GCC), and adenosine(4) in tRNA(His).</text>
</comment>
<dbReference type="EMBL" id="AZBU02000011">
    <property type="protein sequence ID" value="TKR60274.1"/>
    <property type="molecule type" value="Genomic_DNA"/>
</dbReference>
<dbReference type="GO" id="GO:0008270">
    <property type="term" value="F:zinc ion binding"/>
    <property type="evidence" value="ECO:0007669"/>
    <property type="project" value="UniProtKB-KW"/>
</dbReference>
<keyword evidence="2 12" id="KW-0489">Methyltransferase</keyword>
<reference evidence="15 16" key="2">
    <citation type="journal article" date="2019" name="G3 (Bethesda)">
        <title>Hybrid Assembly of the Genome of the Entomopathogenic Nematode Steinernema carpocapsae Identifies the X-Chromosome.</title>
        <authorList>
            <person name="Serra L."/>
            <person name="Macchietto M."/>
            <person name="Macias-Munoz A."/>
            <person name="McGill C.J."/>
            <person name="Rodriguez I.M."/>
            <person name="Rodriguez B."/>
            <person name="Murad R."/>
            <person name="Mortazavi A."/>
        </authorList>
    </citation>
    <scope>NUCLEOTIDE SEQUENCE [LARGE SCALE GENOMIC DNA]</scope>
    <source>
        <strain evidence="15 16">ALL</strain>
    </source>
</reference>
<evidence type="ECO:0000256" key="3">
    <source>
        <dbReference type="ARBA" id="ARBA00022679"/>
    </source>
</evidence>
<comment type="catalytic activity">
    <reaction evidence="9 12">
        <text>cytidine(4) in tRNA(Pro) + S-adenosyl-L-methionine = 2'-O-methylcytidine(4) in tRNA(Pro) + S-adenosyl-L-homocysteine + H(+)</text>
        <dbReference type="Rhea" id="RHEA:32767"/>
        <dbReference type="Rhea" id="RHEA-COMP:10397"/>
        <dbReference type="Rhea" id="RHEA-COMP:10398"/>
        <dbReference type="ChEBI" id="CHEBI:15378"/>
        <dbReference type="ChEBI" id="CHEBI:57856"/>
        <dbReference type="ChEBI" id="CHEBI:59789"/>
        <dbReference type="ChEBI" id="CHEBI:74495"/>
        <dbReference type="ChEBI" id="CHEBI:82748"/>
        <dbReference type="EC" id="2.1.1.225"/>
    </reaction>
</comment>
<evidence type="ECO:0000256" key="12">
    <source>
        <dbReference type="RuleBase" id="RU367103"/>
    </source>
</evidence>
<evidence type="ECO:0000256" key="8">
    <source>
        <dbReference type="ARBA" id="ARBA00022833"/>
    </source>
</evidence>
<protein>
    <recommendedName>
        <fullName evidence="12">tRNA:m(4)X modification enzyme TRM13</fullName>
        <ecNumber evidence="12">2.1.1.225</ecNumber>
    </recommendedName>
</protein>
<dbReference type="PROSITE" id="PS51800">
    <property type="entry name" value="ZF_CHHC_U11_48K"/>
    <property type="match status" value="1"/>
</dbReference>